<organism evidence="3 4">
    <name type="scientific">Angiostrongylus cantonensis</name>
    <name type="common">Rat lungworm</name>
    <dbReference type="NCBI Taxonomy" id="6313"/>
    <lineage>
        <taxon>Eukaryota</taxon>
        <taxon>Metazoa</taxon>
        <taxon>Ecdysozoa</taxon>
        <taxon>Nematoda</taxon>
        <taxon>Chromadorea</taxon>
        <taxon>Rhabditida</taxon>
        <taxon>Rhabditina</taxon>
        <taxon>Rhabditomorpha</taxon>
        <taxon>Strongyloidea</taxon>
        <taxon>Metastrongylidae</taxon>
        <taxon>Angiostrongylus</taxon>
    </lineage>
</organism>
<keyword evidence="3" id="KW-1185">Reference proteome</keyword>
<dbReference type="Proteomes" id="UP000035642">
    <property type="component" value="Unassembled WGS sequence"/>
</dbReference>
<dbReference type="WBParaSite" id="ACAC_0000250501-mRNA-1">
    <property type="protein sequence ID" value="ACAC_0000250501-mRNA-1"/>
    <property type="gene ID" value="ACAC_0000250501"/>
</dbReference>
<evidence type="ECO:0000313" key="4">
    <source>
        <dbReference type="WBParaSite" id="ACAC_0000250501-mRNA-1"/>
    </source>
</evidence>
<dbReference type="Pfam" id="PF04155">
    <property type="entry name" value="Ground-like"/>
    <property type="match status" value="1"/>
</dbReference>
<protein>
    <submittedName>
        <fullName evidence="4">Ground-like domain-containing protein</fullName>
    </submittedName>
</protein>
<evidence type="ECO:0000256" key="1">
    <source>
        <dbReference type="SAM" id="MobiDB-lite"/>
    </source>
</evidence>
<dbReference type="AlphaFoldDB" id="A0A158P7H4"/>
<dbReference type="STRING" id="6313.A0A158P7H4"/>
<dbReference type="InterPro" id="IPR007284">
    <property type="entry name" value="Ground-like_dom"/>
</dbReference>
<sequence length="178" mass="19715">MEDALACTDWFNSGAQGGCLQPCPPCPPPAPVAPVAPAPICSPAPACGRKKREATNIVSNEDTSKCNNEDLRLVLLKSIKSDVTTSLKAISENLKEHRDYTVLCDDKKLQYVAEADDYCQRHVADVHCAIFRTNVKNTRDEREGNDDTNATKKIKKETEFAANEDKKKEEHKGKIKKD</sequence>
<evidence type="ECO:0000313" key="3">
    <source>
        <dbReference type="Proteomes" id="UP000035642"/>
    </source>
</evidence>
<reference evidence="4" key="2">
    <citation type="submission" date="2016-04" db="UniProtKB">
        <authorList>
            <consortium name="WormBaseParasite"/>
        </authorList>
    </citation>
    <scope>IDENTIFICATION</scope>
</reference>
<accession>A0A158P7H4</accession>
<reference evidence="3" key="1">
    <citation type="submission" date="2012-09" db="EMBL/GenBank/DDBJ databases">
        <authorList>
            <person name="Martin A.A."/>
        </authorList>
    </citation>
    <scope>NUCLEOTIDE SEQUENCE</scope>
</reference>
<feature type="compositionally biased region" description="Basic and acidic residues" evidence="1">
    <location>
        <begin position="156"/>
        <end position="178"/>
    </location>
</feature>
<feature type="domain" description="Ground-like" evidence="2">
    <location>
        <begin position="64"/>
        <end position="131"/>
    </location>
</feature>
<proteinExistence type="predicted"/>
<evidence type="ECO:0000259" key="2">
    <source>
        <dbReference type="Pfam" id="PF04155"/>
    </source>
</evidence>
<name>A0A158P7H4_ANGCA</name>
<feature type="region of interest" description="Disordered" evidence="1">
    <location>
        <begin position="139"/>
        <end position="178"/>
    </location>
</feature>